<dbReference type="RefSeq" id="XP_007711255.1">
    <property type="nucleotide sequence ID" value="XM_007713065.1"/>
</dbReference>
<dbReference type="Proteomes" id="UP000053841">
    <property type="component" value="Unassembled WGS sequence"/>
</dbReference>
<dbReference type="KEGG" id="bze:COCCADRAFT_93407"/>
<evidence type="ECO:0000313" key="2">
    <source>
        <dbReference type="EMBL" id="EUC34443.1"/>
    </source>
</evidence>
<feature type="region of interest" description="Disordered" evidence="1">
    <location>
        <begin position="1"/>
        <end position="26"/>
    </location>
</feature>
<dbReference type="AlphaFoldDB" id="W6Y927"/>
<evidence type="ECO:0000256" key="1">
    <source>
        <dbReference type="SAM" id="MobiDB-lite"/>
    </source>
</evidence>
<dbReference type="EMBL" id="KI964591">
    <property type="protein sequence ID" value="EUC34443.1"/>
    <property type="molecule type" value="Genomic_DNA"/>
</dbReference>
<proteinExistence type="predicted"/>
<reference evidence="2 3" key="1">
    <citation type="journal article" date="2013" name="PLoS Genet.">
        <title>Comparative genome structure, secondary metabolite, and effector coding capacity across Cochliobolus pathogens.</title>
        <authorList>
            <person name="Condon B.J."/>
            <person name="Leng Y."/>
            <person name="Wu D."/>
            <person name="Bushley K.E."/>
            <person name="Ohm R.A."/>
            <person name="Otillar R."/>
            <person name="Martin J."/>
            <person name="Schackwitz W."/>
            <person name="Grimwood J."/>
            <person name="MohdZainudin N."/>
            <person name="Xue C."/>
            <person name="Wang R."/>
            <person name="Manning V.A."/>
            <person name="Dhillon B."/>
            <person name="Tu Z.J."/>
            <person name="Steffenson B.J."/>
            <person name="Salamov A."/>
            <person name="Sun H."/>
            <person name="Lowry S."/>
            <person name="LaButti K."/>
            <person name="Han J."/>
            <person name="Copeland A."/>
            <person name="Lindquist E."/>
            <person name="Barry K."/>
            <person name="Schmutz J."/>
            <person name="Baker S.E."/>
            <person name="Ciuffetti L.M."/>
            <person name="Grigoriev I.V."/>
            <person name="Zhong S."/>
            <person name="Turgeon B.G."/>
        </authorList>
    </citation>
    <scope>NUCLEOTIDE SEQUENCE [LARGE SCALE GENOMIC DNA]</scope>
    <source>
        <strain evidence="2 3">26-R-13</strain>
    </source>
</reference>
<dbReference type="GeneID" id="19153566"/>
<gene>
    <name evidence="2" type="ORF">COCCADRAFT_93407</name>
</gene>
<sequence length="152" mass="17017">MHGVDDVKPRPWQGQHPPSRRLHPWPQMDRRAARPCLACHHFAAPAVSKPPLTTSWYASALVSWCWALLRPGTRLVDMGSDDGCLKRIADKSSKHPQRPVCLSYLFMRHTQSTPATAVATPPLYTTIRAFRLIVPHTLGLGLADRPPPAQQY</sequence>
<dbReference type="HOGENOM" id="CLU_1722042_0_0_1"/>
<accession>W6Y927</accession>
<organism evidence="2 3">
    <name type="scientific">Cochliobolus carbonum (strain 26-R-13)</name>
    <name type="common">Maize leaf spot fungus</name>
    <name type="synonym">Bipolaris zeicola</name>
    <dbReference type="NCBI Taxonomy" id="930089"/>
    <lineage>
        <taxon>Eukaryota</taxon>
        <taxon>Fungi</taxon>
        <taxon>Dikarya</taxon>
        <taxon>Ascomycota</taxon>
        <taxon>Pezizomycotina</taxon>
        <taxon>Dothideomycetes</taxon>
        <taxon>Pleosporomycetidae</taxon>
        <taxon>Pleosporales</taxon>
        <taxon>Pleosporineae</taxon>
        <taxon>Pleosporaceae</taxon>
        <taxon>Bipolaris</taxon>
    </lineage>
</organism>
<keyword evidence="3" id="KW-1185">Reference proteome</keyword>
<name>W6Y927_COCC2</name>
<dbReference type="OrthoDB" id="10380028at2759"/>
<evidence type="ECO:0000313" key="3">
    <source>
        <dbReference type="Proteomes" id="UP000053841"/>
    </source>
</evidence>
<protein>
    <submittedName>
        <fullName evidence="2">Uncharacterized protein</fullName>
    </submittedName>
</protein>